<dbReference type="InterPro" id="IPR036165">
    <property type="entry name" value="YefM-like_sf"/>
</dbReference>
<dbReference type="NCBIfam" id="TIGR01552">
    <property type="entry name" value="phd_fam"/>
    <property type="match status" value="1"/>
</dbReference>
<dbReference type="InterPro" id="IPR006442">
    <property type="entry name" value="Antitoxin_Phd/YefM"/>
</dbReference>
<proteinExistence type="inferred from homology"/>
<feature type="compositionally biased region" description="Basic residues" evidence="3">
    <location>
        <begin position="107"/>
        <end position="116"/>
    </location>
</feature>
<accession>N0B942</accession>
<comment type="similarity">
    <text evidence="1 2">Belongs to the phD/YefM antitoxin family.</text>
</comment>
<dbReference type="KEGG" id="hdt:HYPDE_39398"/>
<evidence type="ECO:0000256" key="3">
    <source>
        <dbReference type="SAM" id="MobiDB-lite"/>
    </source>
</evidence>
<comment type="function">
    <text evidence="2">Antitoxin component of a type II toxin-antitoxin (TA) system.</text>
</comment>
<organism evidence="4 5">
    <name type="scientific">Hyphomicrobium denitrificans 1NES1</name>
    <dbReference type="NCBI Taxonomy" id="670307"/>
    <lineage>
        <taxon>Bacteria</taxon>
        <taxon>Pseudomonadati</taxon>
        <taxon>Pseudomonadota</taxon>
        <taxon>Alphaproteobacteria</taxon>
        <taxon>Hyphomicrobiales</taxon>
        <taxon>Hyphomicrobiaceae</taxon>
        <taxon>Hyphomicrobium</taxon>
    </lineage>
</organism>
<dbReference type="Pfam" id="PF02604">
    <property type="entry name" value="PhdYeFM_antitox"/>
    <property type="match status" value="1"/>
</dbReference>
<dbReference type="AlphaFoldDB" id="N0B942"/>
<keyword evidence="5" id="KW-1185">Reference proteome</keyword>
<name>N0B942_9HYPH</name>
<evidence type="ECO:0000313" key="5">
    <source>
        <dbReference type="Proteomes" id="UP000005952"/>
    </source>
</evidence>
<dbReference type="Proteomes" id="UP000005952">
    <property type="component" value="Chromosome"/>
</dbReference>
<sequence>MNLATYTVSEARDNLAEVIDRVAYTEQPAVITKHGKDKVAVVPYRLLEVIARVEAMLDLDKARAALEDFESNGGMSLADLKKDLGLAEKHSIGGKVGKLPRSLSKGRSPRAKKVSA</sequence>
<dbReference type="EMBL" id="CP005587">
    <property type="protein sequence ID" value="AGK59548.1"/>
    <property type="molecule type" value="Genomic_DNA"/>
</dbReference>
<dbReference type="eggNOG" id="COG2161">
    <property type="taxonomic scope" value="Bacteria"/>
</dbReference>
<dbReference type="HOGENOM" id="CLU_160748_3_1_5"/>
<dbReference type="OrthoDB" id="7871907at2"/>
<protein>
    <recommendedName>
        <fullName evidence="2">Antitoxin</fullName>
    </recommendedName>
</protein>
<evidence type="ECO:0000256" key="2">
    <source>
        <dbReference type="RuleBase" id="RU362080"/>
    </source>
</evidence>
<dbReference type="SUPFAM" id="SSF143120">
    <property type="entry name" value="YefM-like"/>
    <property type="match status" value="1"/>
</dbReference>
<gene>
    <name evidence="4" type="ORF">HYPDE_39398</name>
</gene>
<dbReference type="Gene3D" id="3.40.1620.10">
    <property type="entry name" value="YefM-like domain"/>
    <property type="match status" value="1"/>
</dbReference>
<evidence type="ECO:0000313" key="4">
    <source>
        <dbReference type="EMBL" id="AGK59548.1"/>
    </source>
</evidence>
<reference evidence="4 5" key="1">
    <citation type="journal article" date="2013" name="Genome Announc.">
        <title>Genome sequences for three denitrifying bacterial strains isolated from a uranium- and nitrate-contaminated subsurface environment.</title>
        <authorList>
            <person name="Venkatramanan R."/>
            <person name="Prakash O."/>
            <person name="Woyke T."/>
            <person name="Chain P."/>
            <person name="Goodwin L.A."/>
            <person name="Watson D."/>
            <person name="Brooks S."/>
            <person name="Kostka J.E."/>
            <person name="Green S.J."/>
        </authorList>
    </citation>
    <scope>NUCLEOTIDE SEQUENCE [LARGE SCALE GENOMIC DNA]</scope>
    <source>
        <strain evidence="4 5">1NES1</strain>
    </source>
</reference>
<feature type="region of interest" description="Disordered" evidence="3">
    <location>
        <begin position="94"/>
        <end position="116"/>
    </location>
</feature>
<dbReference type="RefSeq" id="WP_015599563.1">
    <property type="nucleotide sequence ID" value="NC_021172.1"/>
</dbReference>
<evidence type="ECO:0000256" key="1">
    <source>
        <dbReference type="ARBA" id="ARBA00009981"/>
    </source>
</evidence>